<organism evidence="1 2">
    <name type="scientific">Geofilum rubicundum JCM 15548</name>
    <dbReference type="NCBI Taxonomy" id="1236989"/>
    <lineage>
        <taxon>Bacteria</taxon>
        <taxon>Pseudomonadati</taxon>
        <taxon>Bacteroidota</taxon>
        <taxon>Bacteroidia</taxon>
        <taxon>Marinilabiliales</taxon>
        <taxon>Marinilabiliaceae</taxon>
        <taxon>Geofilum</taxon>
    </lineage>
</organism>
<evidence type="ECO:0000313" key="1">
    <source>
        <dbReference type="EMBL" id="GAO29610.1"/>
    </source>
</evidence>
<sequence length="55" mass="6456">MPDKTERSIPFIFEKLMVYGVRLPLPTEGKPNSNPEGAVWRNLIFLSRFERRCFA</sequence>
<dbReference type="AlphaFoldDB" id="A0A0E9LXL6"/>
<protein>
    <submittedName>
        <fullName evidence="1">Uncharacterized protein</fullName>
    </submittedName>
</protein>
<dbReference type="EMBL" id="BAZW01000011">
    <property type="protein sequence ID" value="GAO29610.1"/>
    <property type="molecule type" value="Genomic_DNA"/>
</dbReference>
<proteinExistence type="predicted"/>
<keyword evidence="2" id="KW-1185">Reference proteome</keyword>
<gene>
    <name evidence="1" type="ORF">JCM15548_11817</name>
</gene>
<reference evidence="1 2" key="1">
    <citation type="journal article" date="2015" name="Microbes Environ.">
        <title>Distribution and evolution of nitrogen fixation genes in the phylum bacteroidetes.</title>
        <authorList>
            <person name="Inoue J."/>
            <person name="Oshima K."/>
            <person name="Suda W."/>
            <person name="Sakamoto M."/>
            <person name="Iino T."/>
            <person name="Noda S."/>
            <person name="Hongoh Y."/>
            <person name="Hattori M."/>
            <person name="Ohkuma M."/>
        </authorList>
    </citation>
    <scope>NUCLEOTIDE SEQUENCE [LARGE SCALE GENOMIC DNA]</scope>
    <source>
        <strain evidence="1">JCM 15548</strain>
    </source>
</reference>
<evidence type="ECO:0000313" key="2">
    <source>
        <dbReference type="Proteomes" id="UP000032900"/>
    </source>
</evidence>
<name>A0A0E9LXL6_9BACT</name>
<dbReference type="Proteomes" id="UP000032900">
    <property type="component" value="Unassembled WGS sequence"/>
</dbReference>
<comment type="caution">
    <text evidence="1">The sequence shown here is derived from an EMBL/GenBank/DDBJ whole genome shotgun (WGS) entry which is preliminary data.</text>
</comment>
<accession>A0A0E9LXL6</accession>